<feature type="repeat" description="Xin" evidence="5">
    <location>
        <begin position="606"/>
        <end position="621"/>
    </location>
</feature>
<dbReference type="InterPro" id="IPR012510">
    <property type="entry name" value="Actin-binding_Xin_repeat"/>
</dbReference>
<feature type="repeat" description="Xin" evidence="5">
    <location>
        <begin position="960"/>
        <end position="975"/>
    </location>
</feature>
<dbReference type="PANTHER" id="PTHR22591">
    <property type="entry name" value="XIN"/>
    <property type="match status" value="1"/>
</dbReference>
<feature type="repeat" description="Xin" evidence="5">
    <location>
        <begin position="641"/>
        <end position="656"/>
    </location>
</feature>
<dbReference type="PANTHER" id="PTHR22591:SF3">
    <property type="entry name" value="XIN ACTIN-BINDING REPEAT-CONTAINING 2B"/>
    <property type="match status" value="1"/>
</dbReference>
<evidence type="ECO:0000256" key="5">
    <source>
        <dbReference type="PROSITE-ProRule" id="PRU00721"/>
    </source>
</evidence>
<evidence type="ECO:0000256" key="4">
    <source>
        <dbReference type="ARBA" id="ARBA00023203"/>
    </source>
</evidence>
<comment type="domain">
    <text evidence="5">Xin repeats bind F-actin.</text>
</comment>
<feature type="repeat" description="Xin" evidence="5">
    <location>
        <begin position="308"/>
        <end position="323"/>
    </location>
</feature>
<dbReference type="OMA" id="SHTEEMQ"/>
<feature type="repeat" description="Xin" evidence="5">
    <location>
        <begin position="129"/>
        <end position="144"/>
    </location>
</feature>
<feature type="repeat" description="Xin" evidence="5">
    <location>
        <begin position="897"/>
        <end position="912"/>
    </location>
</feature>
<dbReference type="Proteomes" id="UP000694546">
    <property type="component" value="Chromosome 20"/>
</dbReference>
<protein>
    <submittedName>
        <fullName evidence="7">Xin actin binding repeat containing 2b</fullName>
    </submittedName>
</protein>
<dbReference type="GeneTree" id="ENSGT00530000063779"/>
<keyword evidence="2" id="KW-0677">Repeat</keyword>
<dbReference type="PROSITE" id="PS51389">
    <property type="entry name" value="XIN"/>
    <property type="match status" value="17"/>
</dbReference>
<feature type="region of interest" description="Disordered" evidence="6">
    <location>
        <begin position="44"/>
        <end position="83"/>
    </location>
</feature>
<feature type="repeat" description="Xin" evidence="5">
    <location>
        <begin position="352"/>
        <end position="367"/>
    </location>
</feature>
<name>A0A8C5BAD1_GADMO</name>
<feature type="repeat" description="Xin" evidence="5">
    <location>
        <begin position="715"/>
        <end position="730"/>
    </location>
</feature>
<feature type="repeat" description="Xin" evidence="5">
    <location>
        <begin position="785"/>
        <end position="800"/>
    </location>
</feature>
<evidence type="ECO:0000313" key="7">
    <source>
        <dbReference type="Ensembl" id="ENSGMOP00000043885.1"/>
    </source>
</evidence>
<proteinExistence type="inferred from homology"/>
<dbReference type="GO" id="GO:0001725">
    <property type="term" value="C:stress fiber"/>
    <property type="evidence" value="ECO:0007669"/>
    <property type="project" value="TreeGrafter"/>
</dbReference>
<feature type="repeat" description="Xin" evidence="5">
    <location>
        <begin position="566"/>
        <end position="581"/>
    </location>
</feature>
<feature type="repeat" description="Xin" evidence="5">
    <location>
        <begin position="528"/>
        <end position="543"/>
    </location>
</feature>
<dbReference type="GO" id="GO:0005925">
    <property type="term" value="C:focal adhesion"/>
    <property type="evidence" value="ECO:0007669"/>
    <property type="project" value="TreeGrafter"/>
</dbReference>
<reference evidence="7" key="1">
    <citation type="submission" date="2025-08" db="UniProtKB">
        <authorList>
            <consortium name="Ensembl"/>
        </authorList>
    </citation>
    <scope>IDENTIFICATION</scope>
</reference>
<keyword evidence="4 5" id="KW-0009">Actin-binding</keyword>
<dbReference type="Ensembl" id="ENSGMOT00000074847.1">
    <property type="protein sequence ID" value="ENSGMOP00000043885.1"/>
    <property type="gene ID" value="ENSGMOG00000033150.1"/>
</dbReference>
<feature type="repeat" description="Xin" evidence="5">
    <location>
        <begin position="1032"/>
        <end position="1047"/>
    </location>
</feature>
<organism evidence="7 8">
    <name type="scientific">Gadus morhua</name>
    <name type="common">Atlantic cod</name>
    <dbReference type="NCBI Taxonomy" id="8049"/>
    <lineage>
        <taxon>Eukaryota</taxon>
        <taxon>Metazoa</taxon>
        <taxon>Chordata</taxon>
        <taxon>Craniata</taxon>
        <taxon>Vertebrata</taxon>
        <taxon>Euteleostomi</taxon>
        <taxon>Actinopterygii</taxon>
        <taxon>Neopterygii</taxon>
        <taxon>Teleostei</taxon>
        <taxon>Neoteleostei</taxon>
        <taxon>Acanthomorphata</taxon>
        <taxon>Zeiogadaria</taxon>
        <taxon>Gadariae</taxon>
        <taxon>Gadiformes</taxon>
        <taxon>Gadoidei</taxon>
        <taxon>Gadidae</taxon>
        <taxon>Gadus</taxon>
    </lineage>
</organism>
<dbReference type="GO" id="GO:0007015">
    <property type="term" value="P:actin filament organization"/>
    <property type="evidence" value="ECO:0007669"/>
    <property type="project" value="TreeGrafter"/>
</dbReference>
<keyword evidence="3" id="KW-0965">Cell junction</keyword>
<evidence type="ECO:0000256" key="3">
    <source>
        <dbReference type="ARBA" id="ARBA00022949"/>
    </source>
</evidence>
<reference evidence="7" key="2">
    <citation type="submission" date="2025-09" db="UniProtKB">
        <authorList>
            <consortium name="Ensembl"/>
        </authorList>
    </citation>
    <scope>IDENTIFICATION</scope>
</reference>
<evidence type="ECO:0000313" key="8">
    <source>
        <dbReference type="Proteomes" id="UP000694546"/>
    </source>
</evidence>
<comment type="similarity">
    <text evidence="5">Belongs to the Xin family.</text>
</comment>
<evidence type="ECO:0000256" key="2">
    <source>
        <dbReference type="ARBA" id="ARBA00022737"/>
    </source>
</evidence>
<feature type="repeat" description="Xin" evidence="5">
    <location>
        <begin position="822"/>
        <end position="837"/>
    </location>
</feature>
<evidence type="ECO:0000256" key="6">
    <source>
        <dbReference type="SAM" id="MobiDB-lite"/>
    </source>
</evidence>
<comment type="subcellular location">
    <subcellularLocation>
        <location evidence="1">Cell junction</location>
    </subcellularLocation>
</comment>
<feature type="compositionally biased region" description="Pro residues" evidence="6">
    <location>
        <begin position="68"/>
        <end position="83"/>
    </location>
</feature>
<evidence type="ECO:0000256" key="1">
    <source>
        <dbReference type="ARBA" id="ARBA00004282"/>
    </source>
</evidence>
<dbReference type="Pfam" id="PF08043">
    <property type="entry name" value="Xin"/>
    <property type="match status" value="12"/>
</dbReference>
<dbReference type="GO" id="GO:0051015">
    <property type="term" value="F:actin filament binding"/>
    <property type="evidence" value="ECO:0007669"/>
    <property type="project" value="TreeGrafter"/>
</dbReference>
<accession>A0A8C5BAD1</accession>
<feature type="repeat" description="Xin" evidence="5">
    <location>
        <begin position="997"/>
        <end position="1012"/>
    </location>
</feature>
<feature type="repeat" description="Xin" evidence="5">
    <location>
        <begin position="423"/>
        <end position="438"/>
    </location>
</feature>
<keyword evidence="8" id="KW-1185">Reference proteome</keyword>
<feature type="repeat" description="Xin" evidence="5">
    <location>
        <begin position="860"/>
        <end position="875"/>
    </location>
</feature>
<sequence length="1487" mass="170203">MYFCGNIITFPISCLFLKKIGRDINRSKWSSHVTQKTLEVHQVSARDALQPDPPDSGAAFVGYEEDFPPPPPPPEDFDFLPPPPPDLLQDPPLNREAYCQQRNMNELKRLYKHIHPEVQDVEWDEVVQGEVQSRRWMFENKPLDTIRDETLDEDEDTRRVQQERIVGKDVRRTAWMFESRPMDALGSDHTDHSLVCSLSMEDSSKADWGRWLFEIKTINSLEEWESSHLQKEEIVGADVRKHCMAFETQPMDSLKDDSNARPQTVEDVIGGNVRSARNFFESSPKIDRKNYTEVGKLRKITEDELEKGEVRHQKWRFESQPLELIREDNKEVIRTVNIDEDLTREDGSSCKADVRKNCWVFETQPMDTLKDDANSRLLSKEEIISGDVLSARNYFETMPADYLKDLAEVGKLKKRKALEEERGDVTHQKWRFESQPLENIREEKREVIRTIDLQEIDKVDVSNYKEIFETTDLSSKDDSQKIHIEGVTSGSVKSNTHLFESTQLYAMRDSSGQYHEVRTVRREEVVKGDVTTCKWMFETRPIDQFDESTSKYQVIKGISKEQVESGDVKTAKWLFETQPLDGIKYFSNIEEEETVDTSKRIEIVKGDVKNCKWLFETKPIDNLYDRVDFKSDGDCFEVKKGDVKTCTWLFETQALDAIHDEEQKVLKTCTATEEDVRGKDVKMVRVLFETENLEKLTGKDGCSFKQVTEVDIESGDVSRKKYIFENQTQDIMTSTTEETMQKLKTLQSEDIQKGNVVNCKWLFENHSVDKEEVIGNHIVDDVQGGSVDKGRFIFETCSLDKIQEASSDKEMQKIIREDEERGDVRNYTTMFETQPLYAIQDKDGHYHEVTTVTSEEVMRGDVVGSRWLFETKPLDSIKDTEEVYIIKSVTQEDAHKGDVTSARWKFETQPLDGIVAEKVLIKTVDDIQGGDVRMNKHHFESDALSQSSVKTVNVSEIQKGDVSTAKWRFETQSIDKIKSMSAENLLETIQKEETARGDVKQSVWLFEKNPLDHIKEIDEGVKTITQEEIPKADVKSTTWLFETTPFNNFNETNVEKTEILGKSIKRTLEELYCEHMVSSKGVIIEADEIGDVRMAKYQLMNKNTPEIQRQQVIKGDLESIMMKLLNRQETNDRQITIDSEEKGNISSTVHQLLNQASESSVEKEQILKGDIQEAVRNLFKDDGSSKHGMLIQEDEKGDVRMTIYSLLNKEDNVPLEKEGVIRGDIKNALEKLSNHNSKDQNVVIKVDETERGNVRFYSTCIESGAVDHLKQLHLEADECGAKTVEKEPIIGGDIKSMKITLCQNQAEIGRTVEDIVPGDVHNTVKAFMSEPSILLEGVQKEEIVKGDLKAALSSLSDSVNQSVVIEKEEVVKGNIPKALRCLERAQQRYKEVERPHIIPGNIKGALKSLEESATCKTEALVEDLVCGDVKATLKSLEQAKQAVRDVEKVEIIKGDIHMTMQCLQDQSTVVEHKTITQNHGIKTLKTE</sequence>
<dbReference type="InterPro" id="IPR030072">
    <property type="entry name" value="XIRP1/XIRP2"/>
</dbReference>
<feature type="repeat" description="Xin" evidence="5">
    <location>
        <begin position="490"/>
        <end position="505"/>
    </location>
</feature>